<organism evidence="3 4">
    <name type="scientific">Mycolicibacterium grossiae</name>
    <dbReference type="NCBI Taxonomy" id="1552759"/>
    <lineage>
        <taxon>Bacteria</taxon>
        <taxon>Bacillati</taxon>
        <taxon>Actinomycetota</taxon>
        <taxon>Actinomycetes</taxon>
        <taxon>Mycobacteriales</taxon>
        <taxon>Mycobacteriaceae</taxon>
        <taxon>Mycolicibacterium</taxon>
    </lineage>
</organism>
<dbReference type="GO" id="GO:0016747">
    <property type="term" value="F:acyltransferase activity, transferring groups other than amino-acyl groups"/>
    <property type="evidence" value="ECO:0007669"/>
    <property type="project" value="InterPro"/>
</dbReference>
<dbReference type="PANTHER" id="PTHR43072">
    <property type="entry name" value="N-ACETYLTRANSFERASE"/>
    <property type="match status" value="1"/>
</dbReference>
<sequence>MARALVRRLTEADWRDFAVLRLRALGDTLGTRDRQYDDESAFTAAQWRRRLRAHAQFAALVDDEMVGLIGAQRDGTASVYLYSLWLEPAARHRGLARDLVSTAVAWAREQHAATVTLRVELDNRPARDVYEGLGFTVDDGAAVVRADEITMRLDVN</sequence>
<keyword evidence="4" id="KW-1185">Reference proteome</keyword>
<dbReference type="OrthoDB" id="9799092at2"/>
<dbReference type="Proteomes" id="UP000178953">
    <property type="component" value="Unassembled WGS sequence"/>
</dbReference>
<gene>
    <name evidence="3" type="ORF">BEL07_27980</name>
</gene>
<dbReference type="InterPro" id="IPR016181">
    <property type="entry name" value="Acyl_CoA_acyltransferase"/>
</dbReference>
<dbReference type="Pfam" id="PF00583">
    <property type="entry name" value="Acetyltransf_1"/>
    <property type="match status" value="1"/>
</dbReference>
<accession>A0A1E8PVY7</accession>
<dbReference type="PANTHER" id="PTHR43072:SF60">
    <property type="entry name" value="L-2,4-DIAMINOBUTYRIC ACID ACETYLTRANSFERASE"/>
    <property type="match status" value="1"/>
</dbReference>
<dbReference type="AlphaFoldDB" id="A0A1E8PVY7"/>
<dbReference type="InterPro" id="IPR000182">
    <property type="entry name" value="GNAT_dom"/>
</dbReference>
<dbReference type="SUPFAM" id="SSF55729">
    <property type="entry name" value="Acyl-CoA N-acyltransferases (Nat)"/>
    <property type="match status" value="1"/>
</dbReference>
<proteinExistence type="predicted"/>
<evidence type="ECO:0000313" key="3">
    <source>
        <dbReference type="EMBL" id="OFJ50475.1"/>
    </source>
</evidence>
<keyword evidence="3" id="KW-0808">Transferase</keyword>
<dbReference type="CDD" id="cd04301">
    <property type="entry name" value="NAT_SF"/>
    <property type="match status" value="1"/>
</dbReference>
<evidence type="ECO:0000259" key="2">
    <source>
        <dbReference type="PROSITE" id="PS51186"/>
    </source>
</evidence>
<evidence type="ECO:0000259" key="1">
    <source>
        <dbReference type="PROSITE" id="PS50836"/>
    </source>
</evidence>
<feature type="domain" description="DOMON" evidence="1">
    <location>
        <begin position="100"/>
        <end position="156"/>
    </location>
</feature>
<comment type="caution">
    <text evidence="3">The sequence shown here is derived from an EMBL/GenBank/DDBJ whole genome shotgun (WGS) entry which is preliminary data.</text>
</comment>
<name>A0A1E8PVY7_9MYCO</name>
<dbReference type="PROSITE" id="PS51186">
    <property type="entry name" value="GNAT"/>
    <property type="match status" value="1"/>
</dbReference>
<reference evidence="3 4" key="1">
    <citation type="submission" date="2016-09" db="EMBL/GenBank/DDBJ databases">
        <title>genome sequence of Mycobacterium sp. 739 SCH.</title>
        <authorList>
            <person name="Greninger A.L."/>
            <person name="Qin X."/>
            <person name="Jerome K."/>
            <person name="Vora S."/>
            <person name="Quinn K."/>
        </authorList>
    </citation>
    <scope>NUCLEOTIDE SEQUENCE [LARGE SCALE GENOMIC DNA]</scope>
    <source>
        <strain evidence="3 4">SCH</strain>
    </source>
</reference>
<dbReference type="RefSeq" id="WP_070356287.1">
    <property type="nucleotide sequence ID" value="NZ_CP043474.1"/>
</dbReference>
<dbReference type="InterPro" id="IPR005018">
    <property type="entry name" value="DOMON_domain"/>
</dbReference>
<evidence type="ECO:0000313" key="4">
    <source>
        <dbReference type="Proteomes" id="UP000178953"/>
    </source>
</evidence>
<dbReference type="EMBL" id="MCHX01000122">
    <property type="protein sequence ID" value="OFJ50475.1"/>
    <property type="molecule type" value="Genomic_DNA"/>
</dbReference>
<dbReference type="Gene3D" id="3.40.630.30">
    <property type="match status" value="1"/>
</dbReference>
<feature type="domain" description="N-acetyltransferase" evidence="2">
    <location>
        <begin position="4"/>
        <end position="156"/>
    </location>
</feature>
<protein>
    <submittedName>
        <fullName evidence="3">GNAT family N-acetyltransferase</fullName>
    </submittedName>
</protein>
<dbReference type="PROSITE" id="PS50836">
    <property type="entry name" value="DOMON"/>
    <property type="match status" value="1"/>
</dbReference>